<dbReference type="GO" id="GO:0046872">
    <property type="term" value="F:metal ion binding"/>
    <property type="evidence" value="ECO:0007669"/>
    <property type="project" value="UniProtKB-KW"/>
</dbReference>
<dbReference type="InterPro" id="IPR050951">
    <property type="entry name" value="Retrovirus_Pol_polyprotein"/>
</dbReference>
<evidence type="ECO:0000256" key="5">
    <source>
        <dbReference type="ARBA" id="ARBA00022723"/>
    </source>
</evidence>
<dbReference type="InterPro" id="IPR001584">
    <property type="entry name" value="Integrase_cat-core"/>
</dbReference>
<dbReference type="InterPro" id="IPR041373">
    <property type="entry name" value="RT_RNaseH"/>
</dbReference>
<evidence type="ECO:0000256" key="13">
    <source>
        <dbReference type="ARBA" id="ARBA00023125"/>
    </source>
</evidence>
<accession>A0A6A3MRN6</accession>
<evidence type="ECO:0000256" key="3">
    <source>
        <dbReference type="ARBA" id="ARBA00022695"/>
    </source>
</evidence>
<dbReference type="Pfam" id="PF17917">
    <property type="entry name" value="RT_RNaseH"/>
    <property type="match status" value="1"/>
</dbReference>
<protein>
    <recommendedName>
        <fullName evidence="16">Integrase catalytic domain-containing protein</fullName>
    </recommendedName>
</protein>
<dbReference type="Gene3D" id="3.30.420.10">
    <property type="entry name" value="Ribonuclease H-like superfamily/Ribonuclease H"/>
    <property type="match status" value="1"/>
</dbReference>
<keyword evidence="1" id="KW-0645">Protease</keyword>
<evidence type="ECO:0000256" key="10">
    <source>
        <dbReference type="ARBA" id="ARBA00022908"/>
    </source>
</evidence>
<dbReference type="AlphaFoldDB" id="A0A6A3MRN6"/>
<evidence type="ECO:0000313" key="18">
    <source>
        <dbReference type="Proteomes" id="UP000429607"/>
    </source>
</evidence>
<keyword evidence="14" id="KW-0233">DNA recombination</keyword>
<dbReference type="Pfam" id="PF00078">
    <property type="entry name" value="RVT_1"/>
    <property type="match status" value="1"/>
</dbReference>
<keyword evidence="9" id="KW-0460">Magnesium</keyword>
<dbReference type="Gene3D" id="3.30.70.270">
    <property type="match status" value="2"/>
</dbReference>
<evidence type="ECO:0000259" key="16">
    <source>
        <dbReference type="PROSITE" id="PS50994"/>
    </source>
</evidence>
<evidence type="ECO:0000256" key="8">
    <source>
        <dbReference type="ARBA" id="ARBA00022801"/>
    </source>
</evidence>
<dbReference type="InterPro" id="IPR043128">
    <property type="entry name" value="Rev_trsase/Diguanyl_cyclase"/>
</dbReference>
<feature type="region of interest" description="Disordered" evidence="15">
    <location>
        <begin position="617"/>
        <end position="653"/>
    </location>
</feature>
<dbReference type="GO" id="GO:0006310">
    <property type="term" value="P:DNA recombination"/>
    <property type="evidence" value="ECO:0007669"/>
    <property type="project" value="UniProtKB-KW"/>
</dbReference>
<evidence type="ECO:0000256" key="6">
    <source>
        <dbReference type="ARBA" id="ARBA00022750"/>
    </source>
</evidence>
<dbReference type="GO" id="GO:0003887">
    <property type="term" value="F:DNA-directed DNA polymerase activity"/>
    <property type="evidence" value="ECO:0007669"/>
    <property type="project" value="UniProtKB-KW"/>
</dbReference>
<dbReference type="InterPro" id="IPR012337">
    <property type="entry name" value="RNaseH-like_sf"/>
</dbReference>
<evidence type="ECO:0000313" key="17">
    <source>
        <dbReference type="EMBL" id="KAE9034279.1"/>
    </source>
</evidence>
<keyword evidence="10" id="KW-0229">DNA integration</keyword>
<evidence type="ECO:0000256" key="4">
    <source>
        <dbReference type="ARBA" id="ARBA00022722"/>
    </source>
</evidence>
<feature type="domain" description="Integrase catalytic" evidence="16">
    <location>
        <begin position="768"/>
        <end position="929"/>
    </location>
</feature>
<dbReference type="GO" id="GO:0004519">
    <property type="term" value="F:endonuclease activity"/>
    <property type="evidence" value="ECO:0007669"/>
    <property type="project" value="UniProtKB-KW"/>
</dbReference>
<dbReference type="GO" id="GO:0006508">
    <property type="term" value="P:proteolysis"/>
    <property type="evidence" value="ECO:0007669"/>
    <property type="project" value="UniProtKB-KW"/>
</dbReference>
<evidence type="ECO:0000256" key="15">
    <source>
        <dbReference type="SAM" id="MobiDB-lite"/>
    </source>
</evidence>
<keyword evidence="12" id="KW-0239">DNA-directed DNA polymerase</keyword>
<gene>
    <name evidence="17" type="ORF">PR001_g9798</name>
</gene>
<dbReference type="GO" id="GO:0015074">
    <property type="term" value="P:DNA integration"/>
    <property type="evidence" value="ECO:0007669"/>
    <property type="project" value="UniProtKB-KW"/>
</dbReference>
<dbReference type="GO" id="GO:0003964">
    <property type="term" value="F:RNA-directed DNA polymerase activity"/>
    <property type="evidence" value="ECO:0007669"/>
    <property type="project" value="UniProtKB-KW"/>
</dbReference>
<dbReference type="Proteomes" id="UP000429607">
    <property type="component" value="Unassembled WGS sequence"/>
</dbReference>
<dbReference type="GO" id="GO:0004190">
    <property type="term" value="F:aspartic-type endopeptidase activity"/>
    <property type="evidence" value="ECO:0007669"/>
    <property type="project" value="UniProtKB-KW"/>
</dbReference>
<organism evidence="17 18">
    <name type="scientific">Phytophthora rubi</name>
    <dbReference type="NCBI Taxonomy" id="129364"/>
    <lineage>
        <taxon>Eukaryota</taxon>
        <taxon>Sar</taxon>
        <taxon>Stramenopiles</taxon>
        <taxon>Oomycota</taxon>
        <taxon>Peronosporomycetes</taxon>
        <taxon>Peronosporales</taxon>
        <taxon>Peronosporaceae</taxon>
        <taxon>Phytophthora</taxon>
    </lineage>
</organism>
<dbReference type="PANTHER" id="PTHR37984">
    <property type="entry name" value="PROTEIN CBG26694"/>
    <property type="match status" value="1"/>
</dbReference>
<dbReference type="CDD" id="cd09274">
    <property type="entry name" value="RNase_HI_RT_Ty3"/>
    <property type="match status" value="1"/>
</dbReference>
<dbReference type="PANTHER" id="PTHR37984:SF5">
    <property type="entry name" value="PROTEIN NYNRIN-LIKE"/>
    <property type="match status" value="1"/>
</dbReference>
<dbReference type="InterPro" id="IPR043502">
    <property type="entry name" value="DNA/RNA_pol_sf"/>
</dbReference>
<dbReference type="InterPro" id="IPR036397">
    <property type="entry name" value="RNaseH_sf"/>
</dbReference>
<sequence>MVADMIVTTASTMKGLVDLDATVRVARSLCIVQEKKVIVEVCNPSTEKMIIKKGTPLAAISVVPESAFNASTASSPADGAEPFSPEENASSKRESDWIHAAISASPTAENTSSESMPELDKVLETELKVEFSDSKLGGEQKELFSGLLNSFRDLFVGTSLKPGRTDLLEFSIDAGDSAPIKQRPCRVSKAEGDVMESEILQYLDLNLIRASSSPWASPVLMMRKPGGGIRFCIDYKRLNAVTIKNCYPMPLIDDILDVLGNAKLFSTMDIASGYWNVPMSAGSVEKTAFICKYGLYEWLVMPCNAVPAFERLMENVLVDLKWRTCLVYLDDCVVFSEDFPTHMVRLKQVLERFRAAGFKLEMKKCKWGRDQVAFLGHIVTPSGILPNPEKVKAVMNVRRPHDFHTVRAFLGLTSYFRRYIPGYAAISAPIERLKAKGVLLDWNEDCEAAFVQLKQKLVEPPILVYPDFSKRFKLYVDSSKLAVGECLMQTVDGRERAVAYASKLLVGSEKNWINKQDGTSEIECWGFVWATRKFRCYLDRREFDLYTDHKALTWVFSETDRTSNAKLARWAMERSQLRFKVYHKAGSSMGHVDGLSRLYSNSVCAISMADLLNDASSNDQSSPLVGEGPAGGPRDAEPPNAGSDPAGRGSAEAPTEQLLVSPVDVFGLQQDRFVAEQRRTPWILAMLAYLESGALALDPQLRTRTLLMAPNYIVRNGVLMRRVHLKARAGPASSLEVPVIPNQFISTVLHHCHTDVLTAHVGVTKTMDKVRKHAFWHGWKRDVAEYFPTPRGNKFILVFADYFTRWVEAFAIPRLDTTTFVETMVNEVISRHGLSERLLSNQESNFISELARSFYETLGVKKLFGAAYHPQTQGLVERFNGTLLGMLRLFVNGTQTDWDLYLPRVLFAFRTSYHEALRDSPFFSLYGRDPILPLDLAFLNTNHEWKSNEVTSYRRRLFLSLRDTRRMVERQLIKAQDRHAHRLEGQTETKFEEGDPVWVCQYFRARRGEKKTKKLAFSWHGPYRIVGTVGENAYRVAIPKHSNRVVTINVNRLKRFKGRWSRPYPSEMPSGVATEPGVDDGGPLTEEDLPSTSFVERLVIGGEETAFSGTNCPVIDIIAKRKKNGTEQYLVLLATYEVSWRNTATLSPTYGALIREFEDTRRKELGLPELRRSARLAEANAAIDEDELLF</sequence>
<keyword evidence="3" id="KW-0548">Nucleotidyltransferase</keyword>
<reference evidence="17 18" key="1">
    <citation type="submission" date="2018-09" db="EMBL/GenBank/DDBJ databases">
        <title>Genomic investigation of the strawberry pathogen Phytophthora fragariae indicates pathogenicity is determined by transcriptional variation in three key races.</title>
        <authorList>
            <person name="Adams T.M."/>
            <person name="Armitage A.D."/>
            <person name="Sobczyk M.K."/>
            <person name="Bates H.J."/>
            <person name="Dunwell J.M."/>
            <person name="Nellist C.F."/>
            <person name="Harrison R.J."/>
        </authorList>
    </citation>
    <scope>NUCLEOTIDE SEQUENCE [LARGE SCALE GENOMIC DNA]</scope>
    <source>
        <strain evidence="17 18">SCRP249</strain>
    </source>
</reference>
<dbReference type="EMBL" id="QXFV01000555">
    <property type="protein sequence ID" value="KAE9034279.1"/>
    <property type="molecule type" value="Genomic_DNA"/>
</dbReference>
<keyword evidence="5" id="KW-0479">Metal-binding</keyword>
<comment type="caution">
    <text evidence="17">The sequence shown here is derived from an EMBL/GenBank/DDBJ whole genome shotgun (WGS) entry which is preliminary data.</text>
</comment>
<keyword evidence="13" id="KW-0238">DNA-binding</keyword>
<dbReference type="InterPro" id="IPR041588">
    <property type="entry name" value="Integrase_H2C2"/>
</dbReference>
<dbReference type="InterPro" id="IPR000477">
    <property type="entry name" value="RT_dom"/>
</dbReference>
<dbReference type="InterPro" id="IPR056924">
    <property type="entry name" value="SH3_Tf2-1"/>
</dbReference>
<name>A0A6A3MRN6_9STRA</name>
<dbReference type="Pfam" id="PF17921">
    <property type="entry name" value="Integrase_H2C2"/>
    <property type="match status" value="1"/>
</dbReference>
<keyword evidence="2" id="KW-0808">Transferase</keyword>
<dbReference type="FunFam" id="3.10.20.370:FF:000001">
    <property type="entry name" value="Retrovirus-related Pol polyprotein from transposon 17.6-like protein"/>
    <property type="match status" value="1"/>
</dbReference>
<dbReference type="SUPFAM" id="SSF53098">
    <property type="entry name" value="Ribonuclease H-like"/>
    <property type="match status" value="1"/>
</dbReference>
<evidence type="ECO:0000256" key="1">
    <source>
        <dbReference type="ARBA" id="ARBA00022670"/>
    </source>
</evidence>
<dbReference type="PROSITE" id="PS50994">
    <property type="entry name" value="INTEGRASE"/>
    <property type="match status" value="1"/>
</dbReference>
<dbReference type="SUPFAM" id="SSF56672">
    <property type="entry name" value="DNA/RNA polymerases"/>
    <property type="match status" value="1"/>
</dbReference>
<dbReference type="FunFam" id="3.30.70.270:FF:000045">
    <property type="entry name" value="Transposon Tf2-7 polyprotein"/>
    <property type="match status" value="1"/>
</dbReference>
<keyword evidence="6" id="KW-0064">Aspartyl protease</keyword>
<keyword evidence="4" id="KW-0540">Nuclease</keyword>
<dbReference type="Gene3D" id="3.10.20.370">
    <property type="match status" value="1"/>
</dbReference>
<feature type="region of interest" description="Disordered" evidence="15">
    <location>
        <begin position="1064"/>
        <end position="1086"/>
    </location>
</feature>
<keyword evidence="8" id="KW-0378">Hydrolase</keyword>
<evidence type="ECO:0000256" key="9">
    <source>
        <dbReference type="ARBA" id="ARBA00022842"/>
    </source>
</evidence>
<evidence type="ECO:0000256" key="2">
    <source>
        <dbReference type="ARBA" id="ARBA00022679"/>
    </source>
</evidence>
<dbReference type="Pfam" id="PF24626">
    <property type="entry name" value="SH3_Tf2-1"/>
    <property type="match status" value="1"/>
</dbReference>
<feature type="region of interest" description="Disordered" evidence="15">
    <location>
        <begin position="71"/>
        <end position="94"/>
    </location>
</feature>
<evidence type="ECO:0000256" key="12">
    <source>
        <dbReference type="ARBA" id="ARBA00022932"/>
    </source>
</evidence>
<evidence type="ECO:0000256" key="11">
    <source>
        <dbReference type="ARBA" id="ARBA00022918"/>
    </source>
</evidence>
<evidence type="ECO:0000256" key="7">
    <source>
        <dbReference type="ARBA" id="ARBA00022759"/>
    </source>
</evidence>
<evidence type="ECO:0000256" key="14">
    <source>
        <dbReference type="ARBA" id="ARBA00023172"/>
    </source>
</evidence>
<dbReference type="CDD" id="cd01647">
    <property type="entry name" value="RT_LTR"/>
    <property type="match status" value="1"/>
</dbReference>
<proteinExistence type="predicted"/>
<keyword evidence="11" id="KW-0695">RNA-directed DNA polymerase</keyword>
<dbReference type="GO" id="GO:0003677">
    <property type="term" value="F:DNA binding"/>
    <property type="evidence" value="ECO:0007669"/>
    <property type="project" value="UniProtKB-KW"/>
</dbReference>
<dbReference type="Gene3D" id="3.10.10.10">
    <property type="entry name" value="HIV Type 1 Reverse Transcriptase, subunit A, domain 1"/>
    <property type="match status" value="1"/>
</dbReference>
<keyword evidence="7" id="KW-0255">Endonuclease</keyword>